<dbReference type="RefSeq" id="WP_095414267.1">
    <property type="nucleotide sequence ID" value="NZ_CP018477.1"/>
</dbReference>
<keyword evidence="4 6" id="KW-0012">Acyltransferase</keyword>
<feature type="domain" description="Serine acetyltransferase N-terminal" evidence="5">
    <location>
        <begin position="87"/>
        <end position="163"/>
    </location>
</feature>
<name>A0A286RCR5_9BACT</name>
<reference evidence="6 7" key="1">
    <citation type="journal article" name="Front. Microbiol.">
        <title>Sugar Metabolism of the First Thermophilic Planctomycete Thermogutta terrifontis: Comparative Genomic and Transcriptomic Approaches.</title>
        <authorList>
            <person name="Elcheninov A.G."/>
            <person name="Menzel P."/>
            <person name="Gudbergsdottir S.R."/>
            <person name="Slesarev A.I."/>
            <person name="Kadnikov V.V."/>
            <person name="Krogh A."/>
            <person name="Bonch-Osmolovskaya E.A."/>
            <person name="Peng X."/>
            <person name="Kublanov I.V."/>
        </authorList>
    </citation>
    <scope>NUCLEOTIDE SEQUENCE [LARGE SCALE GENOMIC DNA]</scope>
    <source>
        <strain evidence="6 7">R1</strain>
    </source>
</reference>
<dbReference type="GO" id="GO:0005737">
    <property type="term" value="C:cytoplasm"/>
    <property type="evidence" value="ECO:0007669"/>
    <property type="project" value="InterPro"/>
</dbReference>
<dbReference type="PANTHER" id="PTHR42811">
    <property type="entry name" value="SERINE ACETYLTRANSFERASE"/>
    <property type="match status" value="1"/>
</dbReference>
<dbReference type="InterPro" id="IPR042122">
    <property type="entry name" value="Ser_AcTrfase_N_sf"/>
</dbReference>
<dbReference type="InterPro" id="IPR010493">
    <property type="entry name" value="Ser_AcTrfase_N"/>
</dbReference>
<proteinExistence type="predicted"/>
<evidence type="ECO:0000259" key="5">
    <source>
        <dbReference type="SMART" id="SM00971"/>
    </source>
</evidence>
<dbReference type="Gene3D" id="1.10.3130.10">
    <property type="entry name" value="serine acetyltransferase, domain 1"/>
    <property type="match status" value="1"/>
</dbReference>
<dbReference type="Pfam" id="PF06426">
    <property type="entry name" value="SATase_N"/>
    <property type="match status" value="1"/>
</dbReference>
<dbReference type="EMBL" id="CP018477">
    <property type="protein sequence ID" value="ASV73754.1"/>
    <property type="molecule type" value="Genomic_DNA"/>
</dbReference>
<dbReference type="CDD" id="cd03354">
    <property type="entry name" value="LbH_SAT"/>
    <property type="match status" value="1"/>
</dbReference>
<dbReference type="OrthoDB" id="9801456at2"/>
<evidence type="ECO:0000313" key="6">
    <source>
        <dbReference type="EMBL" id="ASV73754.1"/>
    </source>
</evidence>
<dbReference type="InterPro" id="IPR045304">
    <property type="entry name" value="LbH_SAT"/>
</dbReference>
<dbReference type="AlphaFoldDB" id="A0A286RCR5"/>
<organism evidence="6 7">
    <name type="scientific">Thermogutta terrifontis</name>
    <dbReference type="NCBI Taxonomy" id="1331910"/>
    <lineage>
        <taxon>Bacteria</taxon>
        <taxon>Pseudomonadati</taxon>
        <taxon>Planctomycetota</taxon>
        <taxon>Planctomycetia</taxon>
        <taxon>Pirellulales</taxon>
        <taxon>Thermoguttaceae</taxon>
        <taxon>Thermogutta</taxon>
    </lineage>
</organism>
<dbReference type="KEGG" id="ttf:THTE_1152"/>
<evidence type="ECO:0000256" key="1">
    <source>
        <dbReference type="ARBA" id="ARBA00018522"/>
    </source>
</evidence>
<dbReference type="NCBIfam" id="NF041874">
    <property type="entry name" value="EPS_EpsC"/>
    <property type="match status" value="1"/>
</dbReference>
<evidence type="ECO:0000256" key="3">
    <source>
        <dbReference type="ARBA" id="ARBA00022679"/>
    </source>
</evidence>
<keyword evidence="7" id="KW-1185">Reference proteome</keyword>
<evidence type="ECO:0000256" key="2">
    <source>
        <dbReference type="ARBA" id="ARBA00022605"/>
    </source>
</evidence>
<keyword evidence="2" id="KW-0028">Amino-acid biosynthesis</keyword>
<dbReference type="SUPFAM" id="SSF51161">
    <property type="entry name" value="Trimeric LpxA-like enzymes"/>
    <property type="match status" value="1"/>
</dbReference>
<keyword evidence="3 6" id="KW-0808">Transferase</keyword>
<dbReference type="Proteomes" id="UP000215086">
    <property type="component" value="Chromosome"/>
</dbReference>
<accession>A0A286RCR5</accession>
<dbReference type="UniPathway" id="UPA00136">
    <property type="reaction ID" value="UER00199"/>
</dbReference>
<gene>
    <name evidence="6" type="ORF">THTE_1152</name>
</gene>
<evidence type="ECO:0000313" key="7">
    <source>
        <dbReference type="Proteomes" id="UP000215086"/>
    </source>
</evidence>
<dbReference type="SMART" id="SM00971">
    <property type="entry name" value="SATase_N"/>
    <property type="match status" value="1"/>
</dbReference>
<dbReference type="Gene3D" id="2.160.10.10">
    <property type="entry name" value="Hexapeptide repeat proteins"/>
    <property type="match status" value="1"/>
</dbReference>
<evidence type="ECO:0000256" key="4">
    <source>
        <dbReference type="ARBA" id="ARBA00023315"/>
    </source>
</evidence>
<protein>
    <recommendedName>
        <fullName evidence="1">Serine acetyltransferase</fullName>
    </recommendedName>
</protein>
<dbReference type="InterPro" id="IPR011004">
    <property type="entry name" value="Trimer_LpxA-like_sf"/>
</dbReference>
<dbReference type="GO" id="GO:0009001">
    <property type="term" value="F:serine O-acetyltransferase activity"/>
    <property type="evidence" value="ECO:0007669"/>
    <property type="project" value="InterPro"/>
</dbReference>
<dbReference type="GO" id="GO:0006535">
    <property type="term" value="P:cysteine biosynthetic process from serine"/>
    <property type="evidence" value="ECO:0007669"/>
    <property type="project" value="InterPro"/>
</dbReference>
<dbReference type="InterPro" id="IPR053376">
    <property type="entry name" value="Serine_acetyltransferase"/>
</dbReference>
<sequence>MASDFRLKEKLPEITNRLVETYRTHGSTSHLGHCPLPNYEAVIQATEWMKEILFPGYRRRDGLHMGNVVYYVGDLVDKLHDLLTQQIARALRHEANHAAECDPMRLADFEALGQAKTLAFLEQLPELRKILALDVQAAYEGDPACKSLDEVILCYPGFEAVTVYRLAHLLHELEVPLIPRMMTEWAHSRTGIDIHPGAKIGTYFFIDHGTGVVIGETCEIGHHVKLYQGVTLGALSFPTDSEGRLVRGTKRHPTIEDRVVIYANATVLGGRTVVGHDSVIGSSVWLTRSVPPHSTVLLERPNLRIREKCEELRPEDSLANGKAAQDAA</sequence>